<dbReference type="EMBL" id="JBHFFA010000006">
    <property type="protein sequence ID" value="KAL2623417.1"/>
    <property type="molecule type" value="Genomic_DNA"/>
</dbReference>
<evidence type="ECO:0000313" key="2">
    <source>
        <dbReference type="Proteomes" id="UP001605036"/>
    </source>
</evidence>
<organism evidence="1 2">
    <name type="scientific">Riccia fluitans</name>
    <dbReference type="NCBI Taxonomy" id="41844"/>
    <lineage>
        <taxon>Eukaryota</taxon>
        <taxon>Viridiplantae</taxon>
        <taxon>Streptophyta</taxon>
        <taxon>Embryophyta</taxon>
        <taxon>Marchantiophyta</taxon>
        <taxon>Marchantiopsida</taxon>
        <taxon>Marchantiidae</taxon>
        <taxon>Marchantiales</taxon>
        <taxon>Ricciaceae</taxon>
        <taxon>Riccia</taxon>
    </lineage>
</organism>
<gene>
    <name evidence="1" type="ORF">R1flu_003622</name>
</gene>
<dbReference type="Proteomes" id="UP001605036">
    <property type="component" value="Unassembled WGS sequence"/>
</dbReference>
<keyword evidence="2" id="KW-1185">Reference proteome</keyword>
<protein>
    <submittedName>
        <fullName evidence="1">Uncharacterized protein</fullName>
    </submittedName>
</protein>
<dbReference type="AlphaFoldDB" id="A0ABD1YCY6"/>
<name>A0ABD1YCY6_9MARC</name>
<evidence type="ECO:0000313" key="1">
    <source>
        <dbReference type="EMBL" id="KAL2623417.1"/>
    </source>
</evidence>
<sequence>MKLDAQHAKKALEEVELEKQNRHAPEAVASQQVQRRQQTLIGLLAKVASLHTQVVDKAKLEQKVATLQVLKEALKASLQAKVEECD</sequence>
<reference evidence="1 2" key="1">
    <citation type="submission" date="2024-09" db="EMBL/GenBank/DDBJ databases">
        <title>Chromosome-scale assembly of Riccia fluitans.</title>
        <authorList>
            <person name="Paukszto L."/>
            <person name="Sawicki J."/>
            <person name="Karawczyk K."/>
            <person name="Piernik-Szablinska J."/>
            <person name="Szczecinska M."/>
            <person name="Mazdziarz M."/>
        </authorList>
    </citation>
    <scope>NUCLEOTIDE SEQUENCE [LARGE SCALE GENOMIC DNA]</scope>
    <source>
        <strain evidence="1">Rf_01</strain>
        <tissue evidence="1">Aerial parts of the thallus</tissue>
    </source>
</reference>
<proteinExistence type="predicted"/>
<accession>A0ABD1YCY6</accession>
<comment type="caution">
    <text evidence="1">The sequence shown here is derived from an EMBL/GenBank/DDBJ whole genome shotgun (WGS) entry which is preliminary data.</text>
</comment>